<evidence type="ECO:0000256" key="1">
    <source>
        <dbReference type="SAM" id="Phobius"/>
    </source>
</evidence>
<dbReference type="InterPro" id="IPR050327">
    <property type="entry name" value="Proton-linked_MCT"/>
</dbReference>
<evidence type="ECO:0008006" key="4">
    <source>
        <dbReference type="Google" id="ProtNLM"/>
    </source>
</evidence>
<accession>A0ABD0KH97</accession>
<dbReference type="InterPro" id="IPR011701">
    <property type="entry name" value="MFS"/>
</dbReference>
<dbReference type="SUPFAM" id="SSF103473">
    <property type="entry name" value="MFS general substrate transporter"/>
    <property type="match status" value="1"/>
</dbReference>
<feature type="transmembrane region" description="Helical" evidence="1">
    <location>
        <begin position="12"/>
        <end position="35"/>
    </location>
</feature>
<reference evidence="2 3" key="1">
    <citation type="journal article" date="2023" name="Sci. Data">
        <title>Genome assembly of the Korean intertidal mud-creeper Batillaria attramentaria.</title>
        <authorList>
            <person name="Patra A.K."/>
            <person name="Ho P.T."/>
            <person name="Jun S."/>
            <person name="Lee S.J."/>
            <person name="Kim Y."/>
            <person name="Won Y.J."/>
        </authorList>
    </citation>
    <scope>NUCLEOTIDE SEQUENCE [LARGE SCALE GENOMIC DNA]</scope>
    <source>
        <strain evidence="2">Wonlab-2016</strain>
    </source>
</reference>
<keyword evidence="1" id="KW-0472">Membrane</keyword>
<organism evidence="2 3">
    <name type="scientific">Batillaria attramentaria</name>
    <dbReference type="NCBI Taxonomy" id="370345"/>
    <lineage>
        <taxon>Eukaryota</taxon>
        <taxon>Metazoa</taxon>
        <taxon>Spiralia</taxon>
        <taxon>Lophotrochozoa</taxon>
        <taxon>Mollusca</taxon>
        <taxon>Gastropoda</taxon>
        <taxon>Caenogastropoda</taxon>
        <taxon>Sorbeoconcha</taxon>
        <taxon>Cerithioidea</taxon>
        <taxon>Batillariidae</taxon>
        <taxon>Batillaria</taxon>
    </lineage>
</organism>
<proteinExistence type="predicted"/>
<dbReference type="Pfam" id="PF07690">
    <property type="entry name" value="MFS_1"/>
    <property type="match status" value="1"/>
</dbReference>
<feature type="transmembrane region" description="Helical" evidence="1">
    <location>
        <begin position="79"/>
        <end position="97"/>
    </location>
</feature>
<feature type="transmembrane region" description="Helical" evidence="1">
    <location>
        <begin position="533"/>
        <end position="552"/>
    </location>
</feature>
<feature type="transmembrane region" description="Helical" evidence="1">
    <location>
        <begin position="624"/>
        <end position="644"/>
    </location>
</feature>
<dbReference type="PANTHER" id="PTHR11360">
    <property type="entry name" value="MONOCARBOXYLATE TRANSPORTER"/>
    <property type="match status" value="1"/>
</dbReference>
<feature type="transmembrane region" description="Helical" evidence="1">
    <location>
        <begin position="442"/>
        <end position="464"/>
    </location>
</feature>
<gene>
    <name evidence="2" type="ORF">BaRGS_00022447</name>
</gene>
<feature type="transmembrane region" description="Helical" evidence="1">
    <location>
        <begin position="476"/>
        <end position="495"/>
    </location>
</feature>
<dbReference type="Proteomes" id="UP001519460">
    <property type="component" value="Unassembled WGS sequence"/>
</dbReference>
<keyword evidence="1" id="KW-0812">Transmembrane</keyword>
<dbReference type="InterPro" id="IPR036259">
    <property type="entry name" value="MFS_trans_sf"/>
</dbReference>
<feature type="transmembrane region" description="Helical" evidence="1">
    <location>
        <begin position="47"/>
        <end position="67"/>
    </location>
</feature>
<dbReference type="Gene3D" id="1.20.1250.20">
    <property type="entry name" value="MFS general substrate transporter like domains"/>
    <property type="match status" value="2"/>
</dbReference>
<protein>
    <recommendedName>
        <fullName evidence="4">Monocarboxylate transporter</fullName>
    </recommendedName>
</protein>
<comment type="caution">
    <text evidence="2">The sequence shown here is derived from an EMBL/GenBank/DDBJ whole genome shotgun (WGS) entry which is preliminary data.</text>
</comment>
<dbReference type="AlphaFoldDB" id="A0ABD0KH97"/>
<evidence type="ECO:0000313" key="2">
    <source>
        <dbReference type="EMBL" id="KAK7486277.1"/>
    </source>
</evidence>
<evidence type="ECO:0000313" key="3">
    <source>
        <dbReference type="Proteomes" id="UP001519460"/>
    </source>
</evidence>
<keyword evidence="3" id="KW-1185">Reference proteome</keyword>
<dbReference type="PROSITE" id="PS51257">
    <property type="entry name" value="PROKAR_LIPOPROTEIN"/>
    <property type="match status" value="1"/>
</dbReference>
<dbReference type="PANTHER" id="PTHR11360:SF260">
    <property type="entry name" value="MFS DOMAIN-CONTAINING PROTEIN"/>
    <property type="match status" value="1"/>
</dbReference>
<feature type="transmembrane region" description="Helical" evidence="1">
    <location>
        <begin position="564"/>
        <end position="587"/>
    </location>
</feature>
<sequence length="672" mass="72017">MSSRDKDGGWAWVVLCACASCTMMTSGLAILAGIFQKEFLEHFDGGVVLTSWITSLFASQMQLGGPLAGLMSSLISCRASVMTGAVFLTVGLLLSAFSQNITALLITFGVSGGLGLGLIYSAAVVAVNFSFVRYRPLATGVVFAAAGLGIMGMPVLCRYLLNVHSWQMSLVIMACVTAHLLIAGAVLFPSDVSATGHGCGKIWKSCTRSTKRDMQDSRQNSLPLLSIDKNDCPEDSAAKTTHFDEEVSCAEIPDTIHTAAGSQKIRRDDDKAGSSVDTNLAELNDSAKTEEIVHVHSSESLNFRTRNCSGGVEADHCNSSDSVLGTARYTRRRGCEDAVEKQGTREYRSTDYYGNVNVKLNPGTRDERGSNEDLNRVDESLTLERGSLVAVKEVDIVPNSSGEGDRFLPENDSDSNKTFVNNVETSRSTLSKYVFALTSPSLVLICLELFLYNAAIGIVLVHFVTFCLERGSDFDTVSLSFSAHGLTLIVARVLAGMMGQDRNIDPLAVFVGLALVTSLVIVITPVIAVTAPVQIAVMALLGIYSTAGYSVLTEITIHCTGVDTLSVAFGLEMICAGLGFLVAPPIADRARPGQGPRRKRFKKGEVILFLRGWLVDITGSYSNAIFLAGFLHFLAAFAGMAVSLTRPKWIPESALTDKEISIEELSSKGNDV</sequence>
<feature type="transmembrane region" description="Helical" evidence="1">
    <location>
        <begin position="141"/>
        <end position="161"/>
    </location>
</feature>
<feature type="transmembrane region" description="Helical" evidence="1">
    <location>
        <begin position="167"/>
        <end position="188"/>
    </location>
</feature>
<feature type="transmembrane region" description="Helical" evidence="1">
    <location>
        <begin position="103"/>
        <end position="129"/>
    </location>
</feature>
<dbReference type="EMBL" id="JACVVK020000181">
    <property type="protein sequence ID" value="KAK7486277.1"/>
    <property type="molecule type" value="Genomic_DNA"/>
</dbReference>
<keyword evidence="1" id="KW-1133">Transmembrane helix</keyword>
<name>A0ABD0KH97_9CAEN</name>
<feature type="transmembrane region" description="Helical" evidence="1">
    <location>
        <begin position="507"/>
        <end position="527"/>
    </location>
</feature>